<sequence length="180" mass="16626">SVVSDAAQSDLVSLNNGHIVLVAGGTVTLGDGTANDGIAGVAGTAVSAAGTGSILVQATSGDVIVNSDITSATGHVTLKAAGSVLLGSATATGVDVSTAGTGTVSIDARGGALAMAGDAKIAGASARLHAASTVTVGNVTATSVSLVADTGAIVNAAGSTKNVSATTLRLQAGGAIGTAT</sequence>
<evidence type="ECO:0000313" key="2">
    <source>
        <dbReference type="Proteomes" id="UP001293718"/>
    </source>
</evidence>
<organism evidence="1 2">
    <name type="scientific">Azohydromonas lata</name>
    <dbReference type="NCBI Taxonomy" id="45677"/>
    <lineage>
        <taxon>Bacteria</taxon>
        <taxon>Pseudomonadati</taxon>
        <taxon>Pseudomonadota</taxon>
        <taxon>Betaproteobacteria</taxon>
        <taxon>Burkholderiales</taxon>
        <taxon>Sphaerotilaceae</taxon>
        <taxon>Azohydromonas</taxon>
    </lineage>
</organism>
<proteinExistence type="predicted"/>
<dbReference type="EMBL" id="JAXOJX010000204">
    <property type="protein sequence ID" value="MDZ5461801.1"/>
    <property type="molecule type" value="Genomic_DNA"/>
</dbReference>
<accession>A0ABU5ISB4</accession>
<reference evidence="1 2" key="1">
    <citation type="submission" date="2023-11" db="EMBL/GenBank/DDBJ databases">
        <title>Draft genome of Azohydromonas lata strain H1 (DSM1123), a polyhydroxyalkanoate producer.</title>
        <authorList>
            <person name="Traversa D."/>
            <person name="D'Addabbo P."/>
            <person name="Pazzani C."/>
            <person name="Manzari C."/>
            <person name="Chiara M."/>
            <person name="Scrascia M."/>
        </authorList>
    </citation>
    <scope>NUCLEOTIDE SEQUENCE [LARGE SCALE GENOMIC DNA]</scope>
    <source>
        <strain evidence="1 2">H1</strain>
    </source>
</reference>
<dbReference type="RefSeq" id="WP_322468872.1">
    <property type="nucleotide sequence ID" value="NZ_JAXOJX010000204.1"/>
</dbReference>
<comment type="caution">
    <text evidence="1">The sequence shown here is derived from an EMBL/GenBank/DDBJ whole genome shotgun (WGS) entry which is preliminary data.</text>
</comment>
<gene>
    <name evidence="1" type="ORF">SM757_35035</name>
</gene>
<name>A0ABU5ISB4_9BURK</name>
<keyword evidence="2" id="KW-1185">Reference proteome</keyword>
<feature type="non-terminal residue" evidence="1">
    <location>
        <position position="180"/>
    </location>
</feature>
<feature type="non-terminal residue" evidence="1">
    <location>
        <position position="1"/>
    </location>
</feature>
<dbReference type="Proteomes" id="UP001293718">
    <property type="component" value="Unassembled WGS sequence"/>
</dbReference>
<protein>
    <submittedName>
        <fullName evidence="1">Uncharacterized protein</fullName>
    </submittedName>
</protein>
<evidence type="ECO:0000313" key="1">
    <source>
        <dbReference type="EMBL" id="MDZ5461801.1"/>
    </source>
</evidence>